<evidence type="ECO:0000313" key="2">
    <source>
        <dbReference type="EMBL" id="MBB5065250.1"/>
    </source>
</evidence>
<feature type="domain" description="CdiI C-terminal" evidence="1">
    <location>
        <begin position="39"/>
        <end position="144"/>
    </location>
</feature>
<protein>
    <recommendedName>
        <fullName evidence="1">CdiI C-terminal domain-containing protein</fullName>
    </recommendedName>
</protein>
<evidence type="ECO:0000259" key="1">
    <source>
        <dbReference type="Pfam" id="PF18228"/>
    </source>
</evidence>
<dbReference type="AlphaFoldDB" id="A0A7W7ZSB5"/>
<comment type="caution">
    <text evidence="2">The sequence shown here is derived from an EMBL/GenBank/DDBJ whole genome shotgun (WGS) entry which is preliminary data.</text>
</comment>
<evidence type="ECO:0000313" key="3">
    <source>
        <dbReference type="Proteomes" id="UP000584867"/>
    </source>
</evidence>
<gene>
    <name evidence="2" type="ORF">HDF15_003613</name>
</gene>
<dbReference type="RefSeq" id="WP_184257784.1">
    <property type="nucleotide sequence ID" value="NZ_JACHIO010000015.1"/>
</dbReference>
<name>A0A7W7ZSB5_9BACT</name>
<dbReference type="InterPro" id="IPR040509">
    <property type="entry name" value="CdiI_C"/>
</dbReference>
<dbReference type="Proteomes" id="UP000584867">
    <property type="component" value="Unassembled WGS sequence"/>
</dbReference>
<dbReference type="Gene3D" id="3.30.2450.20">
    <property type="match status" value="1"/>
</dbReference>
<proteinExistence type="predicted"/>
<dbReference type="InterPro" id="IPR053755">
    <property type="entry name" value="CDI_immunity_sf"/>
</dbReference>
<organism evidence="2 3">
    <name type="scientific">Granulicella mallensis</name>
    <dbReference type="NCBI Taxonomy" id="940614"/>
    <lineage>
        <taxon>Bacteria</taxon>
        <taxon>Pseudomonadati</taxon>
        <taxon>Acidobacteriota</taxon>
        <taxon>Terriglobia</taxon>
        <taxon>Terriglobales</taxon>
        <taxon>Acidobacteriaceae</taxon>
        <taxon>Granulicella</taxon>
    </lineage>
</organism>
<dbReference type="EMBL" id="JACHIO010000015">
    <property type="protein sequence ID" value="MBB5065250.1"/>
    <property type="molecule type" value="Genomic_DNA"/>
</dbReference>
<sequence>MFSIGFTNEELEYPYDDTSIPAQPGCLILDGSTEDFLANLSLWSKADYESHWKLELGALLGGRRKVALVVSYDNPEASSNMEIWRVYRDGEWAHLQNQLLQYRQLPKNFSVSELSQYIQDRVVVTEEGNKISEWDVSVHDIEAFLSGDGPI</sequence>
<dbReference type="Pfam" id="PF18228">
    <property type="entry name" value="CdiI_N"/>
    <property type="match status" value="1"/>
</dbReference>
<accession>A0A7W7ZSB5</accession>
<reference evidence="2 3" key="1">
    <citation type="submission" date="2020-08" db="EMBL/GenBank/DDBJ databases">
        <title>Genomic Encyclopedia of Type Strains, Phase IV (KMG-V): Genome sequencing to study the core and pangenomes of soil and plant-associated prokaryotes.</title>
        <authorList>
            <person name="Whitman W."/>
        </authorList>
    </citation>
    <scope>NUCLEOTIDE SEQUENCE [LARGE SCALE GENOMIC DNA]</scope>
    <source>
        <strain evidence="2 3">X5P3</strain>
    </source>
</reference>